<gene>
    <name evidence="3" type="ORF">SAMN05428946_2042</name>
</gene>
<keyword evidence="4" id="KW-1185">Reference proteome</keyword>
<dbReference type="Proteomes" id="UP000187550">
    <property type="component" value="Unassembled WGS sequence"/>
</dbReference>
<evidence type="ECO:0000313" key="4">
    <source>
        <dbReference type="Proteomes" id="UP000187550"/>
    </source>
</evidence>
<evidence type="ECO:0000259" key="2">
    <source>
        <dbReference type="Pfam" id="PF03703"/>
    </source>
</evidence>
<dbReference type="InterPro" id="IPR014529">
    <property type="entry name" value="UCP026631"/>
</dbReference>
<feature type="transmembrane region" description="Helical" evidence="1">
    <location>
        <begin position="242"/>
        <end position="266"/>
    </location>
</feature>
<dbReference type="PIRSF" id="PIRSF026631">
    <property type="entry name" value="UCP026631"/>
    <property type="match status" value="1"/>
</dbReference>
<accession>A0A1U7PR22</accession>
<reference evidence="4" key="1">
    <citation type="submission" date="2017-01" db="EMBL/GenBank/DDBJ databases">
        <authorList>
            <person name="Varghese N."/>
            <person name="Submissions S."/>
        </authorList>
    </citation>
    <scope>NUCLEOTIDE SEQUENCE [LARGE SCALE GENOMIC DNA]</scope>
    <source>
        <strain evidence="4">MNA4</strain>
    </source>
</reference>
<feature type="transmembrane region" description="Helical" evidence="1">
    <location>
        <begin position="43"/>
        <end position="69"/>
    </location>
</feature>
<dbReference type="Pfam" id="PF03703">
    <property type="entry name" value="bPH_2"/>
    <property type="match status" value="3"/>
</dbReference>
<dbReference type="RefSeq" id="WP_076758679.1">
    <property type="nucleotide sequence ID" value="NZ_FTPL01000003.1"/>
</dbReference>
<keyword evidence="1" id="KW-1133">Transmembrane helix</keyword>
<evidence type="ECO:0000313" key="3">
    <source>
        <dbReference type="EMBL" id="SIT87245.1"/>
    </source>
</evidence>
<dbReference type="PANTHER" id="PTHR34473">
    <property type="entry name" value="UPF0699 TRANSMEMBRANE PROTEIN YDBS"/>
    <property type="match status" value="1"/>
</dbReference>
<keyword evidence="1" id="KW-0472">Membrane</keyword>
<name>A0A1U7PR22_9BACI</name>
<sequence length="517" mass="57963">MGGTETGARRMHPAGMLLSVLSYIKNTFFIILFLFVFRAGSEAVWVIVLKIAFLALTAVSLVTLVPAWWRKTYRIEDDSVKVDSGIFVRKHRSIPFRRVQNVNRQVPAALKLLGLTSLTLETGAGGEESSIKFDAVTKTEAARIEAALDGYRSRRANAEETKPDDVQIPANVDGETTAFQDMVSSIPEKRIIHFTPSTKDIVKASFLSFSFIALIPVVATVYKNADDFFDLDGRAKGIFSALSGSSLLLVAVIAAFVLFAMVFGMVRTWLKYGKYEISSDDDRIYIRRGVFSEQALSVRKKNVQAVEIVETPLKRVLGMAEAKLITVGSFGEGLEDINSLYPYLPRKRALEIISELLPDIEVEEEMDRLPKAALAVKMMRVPWLALAGSIALFIWKPEFRFVPDWWVLAAVLFAGTWLLRLFDYRNTRYLISGPLVQFRKGGIWRTTFITKREKVIEAEVSQSRLQKVFGVASIKTVNRAKPVHHQDLDDVPAASAAEFNRWYTGRTPELIPVELEG</sequence>
<dbReference type="STRING" id="550447.SAMN05428946_2042"/>
<feature type="domain" description="YdbS-like PH" evidence="2">
    <location>
        <begin position="275"/>
        <end position="352"/>
    </location>
</feature>
<dbReference type="InterPro" id="IPR005182">
    <property type="entry name" value="YdbS-like_PH"/>
</dbReference>
<feature type="transmembrane region" description="Helical" evidence="1">
    <location>
        <begin position="201"/>
        <end position="222"/>
    </location>
</feature>
<feature type="domain" description="YdbS-like PH" evidence="2">
    <location>
        <begin position="68"/>
        <end position="146"/>
    </location>
</feature>
<feature type="transmembrane region" description="Helical" evidence="1">
    <location>
        <begin position="381"/>
        <end position="399"/>
    </location>
</feature>
<dbReference type="AlphaFoldDB" id="A0A1U7PR22"/>
<dbReference type="EMBL" id="FTPL01000003">
    <property type="protein sequence ID" value="SIT87245.1"/>
    <property type="molecule type" value="Genomic_DNA"/>
</dbReference>
<proteinExistence type="predicted"/>
<feature type="domain" description="YdbS-like PH" evidence="2">
    <location>
        <begin position="424"/>
        <end position="503"/>
    </location>
</feature>
<evidence type="ECO:0000256" key="1">
    <source>
        <dbReference type="SAM" id="Phobius"/>
    </source>
</evidence>
<dbReference type="OrthoDB" id="2317554at2"/>
<feature type="transmembrane region" description="Helical" evidence="1">
    <location>
        <begin position="16"/>
        <end position="37"/>
    </location>
</feature>
<feature type="transmembrane region" description="Helical" evidence="1">
    <location>
        <begin position="405"/>
        <end position="422"/>
    </location>
</feature>
<keyword evidence="1" id="KW-0812">Transmembrane</keyword>
<dbReference type="PANTHER" id="PTHR34473:SF2">
    <property type="entry name" value="UPF0699 TRANSMEMBRANE PROTEIN YDBT"/>
    <property type="match status" value="1"/>
</dbReference>
<protein>
    <submittedName>
        <fullName evidence="3">Putative membrane protein</fullName>
    </submittedName>
</protein>
<organism evidence="3 4">
    <name type="scientific">Edaphobacillus lindanitolerans</name>
    <dbReference type="NCBI Taxonomy" id="550447"/>
    <lineage>
        <taxon>Bacteria</taxon>
        <taxon>Bacillati</taxon>
        <taxon>Bacillota</taxon>
        <taxon>Bacilli</taxon>
        <taxon>Bacillales</taxon>
        <taxon>Bacillaceae</taxon>
        <taxon>Edaphobacillus</taxon>
    </lineage>
</organism>